<organism evidence="5 6">
    <name type="scientific">Bacillus solimangrovi</name>
    <dbReference type="NCBI Taxonomy" id="1305675"/>
    <lineage>
        <taxon>Bacteria</taxon>
        <taxon>Bacillati</taxon>
        <taxon>Bacillota</taxon>
        <taxon>Bacilli</taxon>
        <taxon>Bacillales</taxon>
        <taxon>Bacillaceae</taxon>
        <taxon>Bacillus</taxon>
    </lineage>
</organism>
<comment type="caution">
    <text evidence="5">The sequence shown here is derived from an EMBL/GenBank/DDBJ whole genome shotgun (WGS) entry which is preliminary data.</text>
</comment>
<evidence type="ECO:0000259" key="4">
    <source>
        <dbReference type="SMART" id="SM00382"/>
    </source>
</evidence>
<dbReference type="FunFam" id="3.30.300.160:FF:000002">
    <property type="entry name" value="Type II secretion system protein E"/>
    <property type="match status" value="1"/>
</dbReference>
<dbReference type="Gene3D" id="3.30.300.160">
    <property type="entry name" value="Type II secretion system, protein E, N-terminal domain"/>
    <property type="match status" value="1"/>
</dbReference>
<evidence type="ECO:0000256" key="2">
    <source>
        <dbReference type="ARBA" id="ARBA00022741"/>
    </source>
</evidence>
<evidence type="ECO:0000256" key="1">
    <source>
        <dbReference type="ARBA" id="ARBA00006611"/>
    </source>
</evidence>
<dbReference type="GO" id="GO:0016887">
    <property type="term" value="F:ATP hydrolysis activity"/>
    <property type="evidence" value="ECO:0007669"/>
    <property type="project" value="TreeGrafter"/>
</dbReference>
<dbReference type="FunFam" id="3.30.450.90:FF:000001">
    <property type="entry name" value="Type II secretion system ATPase GspE"/>
    <property type="match status" value="1"/>
</dbReference>
<dbReference type="Pfam" id="PF05157">
    <property type="entry name" value="MshEN"/>
    <property type="match status" value="1"/>
</dbReference>
<accession>A0A1E5LBJ5</accession>
<keyword evidence="6" id="KW-1185">Reference proteome</keyword>
<dbReference type="PANTHER" id="PTHR30258:SF1">
    <property type="entry name" value="PROTEIN TRANSPORT PROTEIN HOFB HOMOLOG"/>
    <property type="match status" value="1"/>
</dbReference>
<evidence type="ECO:0000313" key="6">
    <source>
        <dbReference type="Proteomes" id="UP000095209"/>
    </source>
</evidence>
<dbReference type="SMART" id="SM00382">
    <property type="entry name" value="AAA"/>
    <property type="match status" value="1"/>
</dbReference>
<evidence type="ECO:0000256" key="3">
    <source>
        <dbReference type="ARBA" id="ARBA00022840"/>
    </source>
</evidence>
<dbReference type="AlphaFoldDB" id="A0A1E5LBJ5"/>
<dbReference type="Gene3D" id="3.40.50.300">
    <property type="entry name" value="P-loop containing nucleotide triphosphate hydrolases"/>
    <property type="match status" value="1"/>
</dbReference>
<keyword evidence="3" id="KW-0067">ATP-binding</keyword>
<dbReference type="GO" id="GO:0005524">
    <property type="term" value="F:ATP binding"/>
    <property type="evidence" value="ECO:0007669"/>
    <property type="project" value="UniProtKB-KW"/>
</dbReference>
<sequence>MQTRKRLGDLLIGANIISEEQLQQALQEKSEGQKLGDVLLQMGFITEQQLVEVLEFQLGIPHVSLYRYPFDPNLTNLVPKSFAKRNLIVPLKKEGEKLYVAMADPMDFYSIDDLRLSTGFQIETAIATKDDILRAITKYYEIDESMKEIMSTYDKTEEGEVEEEGITEDDSPVVKLVNQILQNASQQRASDIHIDPQETQVLIRYRVDGVLKTERILPKHLQNVLTARIKIMANLDITEARIPQDGRIKIHVDFHHVDIRVSTLPTVYGEKIVLRLLDLGSALNDVKKIGFNQLNYKRFLNLIERPTGIVLITGPTGSGKSSTLYAALNYLNTEEVNIITVEDPVEYQLEGINQVHVNTTIGMTFAKGLRAILRQDPNIIMVGEIRDQETAEIAIRASLTGHLVLSTIHTNDSISTLTRLIDMGIEPFLVASSLTGVISQRLVRKVCIDCKAEVPPSKSENEIFRKRGITIERIVRGKGCGTCNMTGYKGRLAIHELLAIDDKMKRMIMNHESVSNIREYATKNRMIFLIDDGLLKVKQGLTTTEEILRVAIDE</sequence>
<gene>
    <name evidence="5" type="ORF">BFG57_04875</name>
</gene>
<comment type="similarity">
    <text evidence="1">Belongs to the GSP E family.</text>
</comment>
<dbReference type="RefSeq" id="WP_069718459.1">
    <property type="nucleotide sequence ID" value="NZ_MJEH01000061.1"/>
</dbReference>
<dbReference type="InterPro" id="IPR037257">
    <property type="entry name" value="T2SS_E_N_sf"/>
</dbReference>
<dbReference type="SUPFAM" id="SSF160246">
    <property type="entry name" value="EspE N-terminal domain-like"/>
    <property type="match status" value="1"/>
</dbReference>
<dbReference type="CDD" id="cd01129">
    <property type="entry name" value="PulE-GspE-like"/>
    <property type="match status" value="1"/>
</dbReference>
<dbReference type="SUPFAM" id="SSF52540">
    <property type="entry name" value="P-loop containing nucleoside triphosphate hydrolases"/>
    <property type="match status" value="1"/>
</dbReference>
<dbReference type="PANTHER" id="PTHR30258">
    <property type="entry name" value="TYPE II SECRETION SYSTEM PROTEIN GSPE-RELATED"/>
    <property type="match status" value="1"/>
</dbReference>
<dbReference type="OrthoDB" id="9808272at2"/>
<dbReference type="InterPro" id="IPR001482">
    <property type="entry name" value="T2SS/T4SS_dom"/>
</dbReference>
<feature type="domain" description="AAA+ ATPase" evidence="4">
    <location>
        <begin position="306"/>
        <end position="427"/>
    </location>
</feature>
<dbReference type="Pfam" id="PF00437">
    <property type="entry name" value="T2SSE"/>
    <property type="match status" value="1"/>
</dbReference>
<dbReference type="STRING" id="1305675.BFG57_04875"/>
<name>A0A1E5LBJ5_9BACI</name>
<dbReference type="Proteomes" id="UP000095209">
    <property type="component" value="Unassembled WGS sequence"/>
</dbReference>
<dbReference type="EMBL" id="MJEH01000061">
    <property type="protein sequence ID" value="OEH91451.1"/>
    <property type="molecule type" value="Genomic_DNA"/>
</dbReference>
<proteinExistence type="inferred from homology"/>
<evidence type="ECO:0000313" key="5">
    <source>
        <dbReference type="EMBL" id="OEH91451.1"/>
    </source>
</evidence>
<dbReference type="GO" id="GO:0005886">
    <property type="term" value="C:plasma membrane"/>
    <property type="evidence" value="ECO:0007669"/>
    <property type="project" value="TreeGrafter"/>
</dbReference>
<dbReference type="InterPro" id="IPR003593">
    <property type="entry name" value="AAA+_ATPase"/>
</dbReference>
<dbReference type="InterPro" id="IPR027417">
    <property type="entry name" value="P-loop_NTPase"/>
</dbReference>
<protein>
    <submittedName>
        <fullName evidence="5">Type II secretion system protein GspE</fullName>
    </submittedName>
</protein>
<dbReference type="InterPro" id="IPR007831">
    <property type="entry name" value="T2SS_GspE_N"/>
</dbReference>
<reference evidence="5 6" key="1">
    <citation type="submission" date="2016-08" db="EMBL/GenBank/DDBJ databases">
        <title>Genome of Bacillus solimangrovi GH2-4.</title>
        <authorList>
            <person name="Lim S."/>
            <person name="Kim B.-C."/>
        </authorList>
    </citation>
    <scope>NUCLEOTIDE SEQUENCE [LARGE SCALE GENOMIC DNA]</scope>
    <source>
        <strain evidence="5 6">GH2-4</strain>
    </source>
</reference>
<dbReference type="Gene3D" id="3.30.450.90">
    <property type="match status" value="1"/>
</dbReference>
<keyword evidence="2" id="KW-0547">Nucleotide-binding</keyword>
<dbReference type="FunFam" id="3.40.50.300:FF:000398">
    <property type="entry name" value="Type IV pilus assembly ATPase PilB"/>
    <property type="match status" value="1"/>
</dbReference>